<dbReference type="PaxDb" id="65489-OBART03G34660.1"/>
<evidence type="ECO:0000256" key="1">
    <source>
        <dbReference type="SAM" id="MobiDB-lite"/>
    </source>
</evidence>
<dbReference type="InterPro" id="IPR039421">
    <property type="entry name" value="Type_1_exporter"/>
</dbReference>
<dbReference type="GO" id="GO:0005743">
    <property type="term" value="C:mitochondrial inner membrane"/>
    <property type="evidence" value="ECO:0007669"/>
    <property type="project" value="TreeGrafter"/>
</dbReference>
<dbReference type="HOGENOM" id="CLU_525198_0_0_1"/>
<dbReference type="EnsemblPlants" id="OBART03G34660.1">
    <property type="protein sequence ID" value="OBART03G34660.1"/>
    <property type="gene ID" value="OBART03G34660"/>
</dbReference>
<dbReference type="GO" id="GO:0015421">
    <property type="term" value="F:ABC-type oligopeptide transporter activity"/>
    <property type="evidence" value="ECO:0007669"/>
    <property type="project" value="TreeGrafter"/>
</dbReference>
<dbReference type="eggNOG" id="KOG0058">
    <property type="taxonomic scope" value="Eukaryota"/>
</dbReference>
<dbReference type="PANTHER" id="PTHR43394">
    <property type="entry name" value="ATP-DEPENDENT PERMEASE MDL1, MITOCHONDRIAL"/>
    <property type="match status" value="1"/>
</dbReference>
<keyword evidence="3" id="KW-1185">Reference proteome</keyword>
<reference evidence="2" key="1">
    <citation type="journal article" date="2009" name="Rice">
        <title>De Novo Next Generation Sequencing of Plant Genomes.</title>
        <authorList>
            <person name="Rounsley S."/>
            <person name="Marri P.R."/>
            <person name="Yu Y."/>
            <person name="He R."/>
            <person name="Sisneros N."/>
            <person name="Goicoechea J.L."/>
            <person name="Lee S.J."/>
            <person name="Angelova A."/>
            <person name="Kudrna D."/>
            <person name="Luo M."/>
            <person name="Affourtit J."/>
            <person name="Desany B."/>
            <person name="Knight J."/>
            <person name="Niazi F."/>
            <person name="Egholm M."/>
            <person name="Wing R.A."/>
        </authorList>
    </citation>
    <scope>NUCLEOTIDE SEQUENCE [LARGE SCALE GENOMIC DNA]</scope>
    <source>
        <strain evidence="2">cv. IRGC 105608</strain>
    </source>
</reference>
<feature type="compositionally biased region" description="Basic residues" evidence="1">
    <location>
        <begin position="103"/>
        <end position="133"/>
    </location>
</feature>
<dbReference type="GO" id="GO:0090374">
    <property type="term" value="P:oligopeptide export from mitochondrion"/>
    <property type="evidence" value="ECO:0007669"/>
    <property type="project" value="TreeGrafter"/>
</dbReference>
<reference evidence="2" key="2">
    <citation type="submission" date="2015-03" db="UniProtKB">
        <authorList>
            <consortium name="EnsemblPlants"/>
        </authorList>
    </citation>
    <scope>IDENTIFICATION</scope>
</reference>
<evidence type="ECO:0000313" key="2">
    <source>
        <dbReference type="EnsemblPlants" id="OBART03G34660.1"/>
    </source>
</evidence>
<accession>A0A0D3FP90</accession>
<protein>
    <submittedName>
        <fullName evidence="2">Uncharacterized protein</fullName>
    </submittedName>
</protein>
<organism evidence="2">
    <name type="scientific">Oryza barthii</name>
    <dbReference type="NCBI Taxonomy" id="65489"/>
    <lineage>
        <taxon>Eukaryota</taxon>
        <taxon>Viridiplantae</taxon>
        <taxon>Streptophyta</taxon>
        <taxon>Embryophyta</taxon>
        <taxon>Tracheophyta</taxon>
        <taxon>Spermatophyta</taxon>
        <taxon>Magnoliopsida</taxon>
        <taxon>Liliopsida</taxon>
        <taxon>Poales</taxon>
        <taxon>Poaceae</taxon>
        <taxon>BOP clade</taxon>
        <taxon>Oryzoideae</taxon>
        <taxon>Oryzeae</taxon>
        <taxon>Oryzinae</taxon>
        <taxon>Oryza</taxon>
    </lineage>
</organism>
<dbReference type="Gene3D" id="3.40.50.300">
    <property type="entry name" value="P-loop containing nucleotide triphosphate hydrolases"/>
    <property type="match status" value="1"/>
</dbReference>
<dbReference type="Proteomes" id="UP000026960">
    <property type="component" value="Chromosome 3"/>
</dbReference>
<sequence length="609" mass="68514">MDSLMKGRTVLVIAHRLSTVKSADTVAVISDGQIVESGTHDELLSRDGIYTALVKRQLQGPRWTPFPGDPLNVNGYEFIHSENATQSRTTNPADAPDGDAPGRRRCRLVVKSKRRNQQRRQRRKRAAARKKRGGSPASENNGEEHADAQGCLPDISTSKSENYKERAFSTQGDLPQKAGCDLEANLCAESVQSSSSQLVHSNENSNPKRPEVKNANSAGNSEHCMLDTRKTTDHDTSSMPLQDSRFDANVRIHGLHSTTEERVCQSTVGDGFTGMSNASYNPYSVQENQRIGPFMREPYTLHSHFLHPSHVRGYIGNKFMGFPPVHPMNAFDPFNQGFNFFHTGNIPPYGVSDVHRGLNIYGLSTMGKWEYNYGRHMDYTNVERNELRMTEEAYLSTHNSANFIRPSSLPLTYQQKPPITLLPRVSLTGFRKKKLLILDLNGLLADINQDYHNSHMADAKDMSKCTFTGHKTLENIHKPLVLKELRKLWNKEEPDLPWEQGYYSPSNTLLVDDSPYKALRNPPYTAIFPQPYSYLNSNDNSLGPGGDLRVYLENLTVAEDVECYVRNNPFGQPFITQSDPHWSFYAIQDGSEARQMSSFDNPTVIPTIC</sequence>
<dbReference type="Gramene" id="OBART03G34660.1">
    <property type="protein sequence ID" value="OBART03G34660.1"/>
    <property type="gene ID" value="OBART03G34660"/>
</dbReference>
<proteinExistence type="predicted"/>
<feature type="region of interest" description="Disordered" evidence="1">
    <location>
        <begin position="193"/>
        <end position="222"/>
    </location>
</feature>
<dbReference type="InterPro" id="IPR023214">
    <property type="entry name" value="HAD_sf"/>
</dbReference>
<feature type="compositionally biased region" description="Polar residues" evidence="1">
    <location>
        <begin position="82"/>
        <end position="92"/>
    </location>
</feature>
<dbReference type="PANTHER" id="PTHR43394:SF1">
    <property type="entry name" value="ATP-BINDING CASSETTE SUB-FAMILY B MEMBER 10, MITOCHONDRIAL"/>
    <property type="match status" value="1"/>
</dbReference>
<name>A0A0D3FP90_9ORYZ</name>
<evidence type="ECO:0000313" key="3">
    <source>
        <dbReference type="Proteomes" id="UP000026960"/>
    </source>
</evidence>
<dbReference type="SUPFAM" id="SSF56784">
    <property type="entry name" value="HAD-like"/>
    <property type="match status" value="1"/>
</dbReference>
<feature type="compositionally biased region" description="Low complexity" evidence="1">
    <location>
        <begin position="193"/>
        <end position="205"/>
    </location>
</feature>
<dbReference type="Gene3D" id="3.40.50.1000">
    <property type="entry name" value="HAD superfamily/HAD-like"/>
    <property type="match status" value="1"/>
</dbReference>
<dbReference type="SUPFAM" id="SSF52540">
    <property type="entry name" value="P-loop containing nucleoside triphosphate hydrolases"/>
    <property type="match status" value="1"/>
</dbReference>
<dbReference type="AlphaFoldDB" id="A0A0D3FP90"/>
<dbReference type="FunFam" id="3.40.50.300:FF:002724">
    <property type="entry name" value="HAlF transporter (PGP related)"/>
    <property type="match status" value="1"/>
</dbReference>
<dbReference type="InterPro" id="IPR036412">
    <property type="entry name" value="HAD-like_sf"/>
</dbReference>
<feature type="region of interest" description="Disordered" evidence="1">
    <location>
        <begin position="82"/>
        <end position="157"/>
    </location>
</feature>
<dbReference type="InterPro" id="IPR027417">
    <property type="entry name" value="P-loop_NTPase"/>
</dbReference>